<organism evidence="7">
    <name type="scientific">Micromonospora sp. CCTCC AA 2012012</name>
    <dbReference type="NCBI Taxonomy" id="3111921"/>
    <lineage>
        <taxon>Bacteria</taxon>
        <taxon>Bacillati</taxon>
        <taxon>Actinomycetota</taxon>
        <taxon>Actinomycetes</taxon>
        <taxon>Micromonosporales</taxon>
        <taxon>Micromonosporaceae</taxon>
        <taxon>Micromonospora</taxon>
    </lineage>
</organism>
<evidence type="ECO:0000313" key="7">
    <source>
        <dbReference type="EMBL" id="XCH76312.1"/>
    </source>
</evidence>
<feature type="signal peptide" evidence="4">
    <location>
        <begin position="1"/>
        <end position="28"/>
    </location>
</feature>
<dbReference type="InterPro" id="IPR036573">
    <property type="entry name" value="CBM_sf_5/12"/>
</dbReference>
<dbReference type="RefSeq" id="WP_350936576.1">
    <property type="nucleotide sequence ID" value="NZ_CP157762.1"/>
</dbReference>
<dbReference type="SUPFAM" id="SSF51055">
    <property type="entry name" value="Carbohydrate binding domain"/>
    <property type="match status" value="1"/>
</dbReference>
<reference evidence="7" key="2">
    <citation type="submission" date="2024-06" db="EMBL/GenBank/DDBJ databases">
        <title>Micromonospora mangrovi CCTCC AA 2012012 genome sequences.</title>
        <authorList>
            <person name="Gao J."/>
        </authorList>
    </citation>
    <scope>NUCLEOTIDE SEQUENCE</scope>
    <source>
        <strain evidence="7">CCTCC AA 2012012</strain>
    </source>
</reference>
<proteinExistence type="predicted"/>
<accession>A0AAU8HJR8</accession>
<sequence length="251" mass="26661">MKRKKLLLPLAVGSTVLTSAIVASPAQAHGYVSNPPSRQAQCAQGIVPDCGNVKFEPQSVEAPKGSMLCNGGNSRFPELNDDSKAWRATPVGRNVTFSWALTARHSTSTWEYFIGDRRIAVFDDAGRQPNAIVTHTVDLSGYSGRQKLLARWNIADTAAAFYACVDLQVGGGTTPTTLPTTTPPTTTPPTTTPPTTTPPTTAPGTTGWQAGTAYAVGAVVSYSGTNYRCRQAHTALEGWEPASTPALWQRL</sequence>
<keyword evidence="7" id="KW-0560">Oxidoreductase</keyword>
<keyword evidence="1 4" id="KW-0732">Signal</keyword>
<gene>
    <name evidence="7" type="ORF">ABUL08_09545</name>
    <name evidence="6" type="ORF">VK199_09500</name>
</gene>
<protein>
    <submittedName>
        <fullName evidence="7">Lytic polysaccharide monooxygenase</fullName>
    </submittedName>
</protein>
<dbReference type="GO" id="GO:0030246">
    <property type="term" value="F:carbohydrate binding"/>
    <property type="evidence" value="ECO:0007669"/>
    <property type="project" value="InterPro"/>
</dbReference>
<feature type="region of interest" description="Disordered" evidence="3">
    <location>
        <begin position="174"/>
        <end position="208"/>
    </location>
</feature>
<reference evidence="6" key="1">
    <citation type="submission" date="2024-01" db="EMBL/GenBank/DDBJ databases">
        <title>The genome sequence of Micromonospora mangrovi CCTCC AA 2012012.</title>
        <authorList>
            <person name="Gao J."/>
        </authorList>
    </citation>
    <scope>NUCLEOTIDE SEQUENCE</scope>
    <source>
        <strain evidence="6">CCTCC AA 2012012</strain>
    </source>
</reference>
<dbReference type="CDD" id="cd21177">
    <property type="entry name" value="LPMO_AA10"/>
    <property type="match status" value="1"/>
</dbReference>
<dbReference type="Gene3D" id="2.70.50.50">
    <property type="entry name" value="chitin-binding protein cbp21"/>
    <property type="match status" value="1"/>
</dbReference>
<evidence type="ECO:0000259" key="5">
    <source>
        <dbReference type="SMART" id="SM00495"/>
    </source>
</evidence>
<dbReference type="GO" id="GO:0005576">
    <property type="term" value="C:extracellular region"/>
    <property type="evidence" value="ECO:0007669"/>
    <property type="project" value="InterPro"/>
</dbReference>
<keyword evidence="7" id="KW-0503">Monooxygenase</keyword>
<feature type="compositionally biased region" description="Pro residues" evidence="3">
    <location>
        <begin position="181"/>
        <end position="201"/>
    </location>
</feature>
<dbReference type="InterPro" id="IPR003610">
    <property type="entry name" value="CBM5/12"/>
</dbReference>
<dbReference type="PANTHER" id="PTHR34823">
    <property type="entry name" value="GLCNAC-BINDING PROTEIN A"/>
    <property type="match status" value="1"/>
</dbReference>
<dbReference type="GO" id="GO:0004497">
    <property type="term" value="F:monooxygenase activity"/>
    <property type="evidence" value="ECO:0007669"/>
    <property type="project" value="UniProtKB-KW"/>
</dbReference>
<dbReference type="SUPFAM" id="SSF81296">
    <property type="entry name" value="E set domains"/>
    <property type="match status" value="1"/>
</dbReference>
<dbReference type="GO" id="GO:0005975">
    <property type="term" value="P:carbohydrate metabolic process"/>
    <property type="evidence" value="ECO:0007669"/>
    <property type="project" value="InterPro"/>
</dbReference>
<dbReference type="Pfam" id="PF02839">
    <property type="entry name" value="CBM_5_12"/>
    <property type="match status" value="1"/>
</dbReference>
<evidence type="ECO:0000313" key="6">
    <source>
        <dbReference type="EMBL" id="XBP95609.1"/>
    </source>
</evidence>
<feature type="chain" id="PRO_5043289252" evidence="4">
    <location>
        <begin position="29"/>
        <end position="251"/>
    </location>
</feature>
<dbReference type="InterPro" id="IPR014756">
    <property type="entry name" value="Ig_E-set"/>
</dbReference>
<feature type="domain" description="Chitin-binding type-3" evidence="5">
    <location>
        <begin position="205"/>
        <end position="251"/>
    </location>
</feature>
<dbReference type="AlphaFoldDB" id="A0AAU8HJR8"/>
<dbReference type="CDD" id="cd12214">
    <property type="entry name" value="ChiA1_BD"/>
    <property type="match status" value="1"/>
</dbReference>
<dbReference type="GO" id="GO:0004553">
    <property type="term" value="F:hydrolase activity, hydrolyzing O-glycosyl compounds"/>
    <property type="evidence" value="ECO:0007669"/>
    <property type="project" value="InterPro"/>
</dbReference>
<evidence type="ECO:0000256" key="2">
    <source>
        <dbReference type="ARBA" id="ARBA00022801"/>
    </source>
</evidence>
<keyword evidence="2" id="KW-0378">Hydrolase</keyword>
<evidence type="ECO:0000256" key="4">
    <source>
        <dbReference type="SAM" id="SignalP"/>
    </source>
</evidence>
<evidence type="ECO:0000256" key="1">
    <source>
        <dbReference type="ARBA" id="ARBA00022729"/>
    </source>
</evidence>
<dbReference type="Pfam" id="PF03067">
    <property type="entry name" value="LPMO_10"/>
    <property type="match status" value="1"/>
</dbReference>
<dbReference type="InterPro" id="IPR004302">
    <property type="entry name" value="Cellulose/chitin-bd_N"/>
</dbReference>
<dbReference type="PANTHER" id="PTHR34823:SF1">
    <property type="entry name" value="CHITIN-BINDING TYPE-4 DOMAIN-CONTAINING PROTEIN"/>
    <property type="match status" value="1"/>
</dbReference>
<evidence type="ECO:0000256" key="3">
    <source>
        <dbReference type="SAM" id="MobiDB-lite"/>
    </source>
</evidence>
<dbReference type="SMART" id="SM00495">
    <property type="entry name" value="ChtBD3"/>
    <property type="match status" value="1"/>
</dbReference>
<dbReference type="EMBL" id="CP159342">
    <property type="protein sequence ID" value="XCH76312.1"/>
    <property type="molecule type" value="Genomic_DNA"/>
</dbReference>
<name>A0AAU8HJR8_9ACTN</name>
<dbReference type="InterPro" id="IPR051024">
    <property type="entry name" value="GlcNAc_Chitin_IntDeg"/>
</dbReference>
<dbReference type="Gene3D" id="2.10.10.20">
    <property type="entry name" value="Carbohydrate-binding module superfamily 5/12"/>
    <property type="match status" value="1"/>
</dbReference>
<dbReference type="EMBL" id="CP157762">
    <property type="protein sequence ID" value="XBP95609.1"/>
    <property type="molecule type" value="Genomic_DNA"/>
</dbReference>